<comment type="caution">
    <text evidence="2">The sequence shown here is derived from an EMBL/GenBank/DDBJ whole genome shotgun (WGS) entry which is preliminary data.</text>
</comment>
<dbReference type="PANTHER" id="PTHR16517:SF134">
    <property type="entry name" value="TUBBY-LIKE F-BOX PROTEIN 2"/>
    <property type="match status" value="1"/>
</dbReference>
<accession>A0A2G9HBS0</accession>
<evidence type="ECO:0000313" key="2">
    <source>
        <dbReference type="EMBL" id="PIN14969.1"/>
    </source>
</evidence>
<dbReference type="Pfam" id="PF00646">
    <property type="entry name" value="F-box"/>
    <property type="match status" value="1"/>
</dbReference>
<proteinExistence type="predicted"/>
<dbReference type="EMBL" id="NKXS01002180">
    <property type="protein sequence ID" value="PIN14969.1"/>
    <property type="molecule type" value="Genomic_DNA"/>
</dbReference>
<dbReference type="Gene3D" id="1.20.1280.50">
    <property type="match status" value="1"/>
</dbReference>
<dbReference type="SUPFAM" id="SSF54518">
    <property type="entry name" value="Tubby C-terminal domain-like"/>
    <property type="match status" value="1"/>
</dbReference>
<dbReference type="AlphaFoldDB" id="A0A2G9HBS0"/>
<dbReference type="SUPFAM" id="SSF81383">
    <property type="entry name" value="F-box domain"/>
    <property type="match status" value="1"/>
</dbReference>
<dbReference type="Proteomes" id="UP000231279">
    <property type="component" value="Unassembled WGS sequence"/>
</dbReference>
<dbReference type="InterPro" id="IPR001810">
    <property type="entry name" value="F-box_dom"/>
</dbReference>
<dbReference type="InterPro" id="IPR036047">
    <property type="entry name" value="F-box-like_dom_sf"/>
</dbReference>
<dbReference type="PANTHER" id="PTHR16517">
    <property type="entry name" value="TUBBY-RELATED"/>
    <property type="match status" value="1"/>
</dbReference>
<protein>
    <recommendedName>
        <fullName evidence="1">F-box domain-containing protein</fullName>
    </recommendedName>
</protein>
<keyword evidence="3" id="KW-1185">Reference proteome</keyword>
<dbReference type="OrthoDB" id="8775810at2759"/>
<name>A0A2G9HBS0_9LAMI</name>
<sequence>MSLKNILHELKEMKDAIRCKSTRRVEGKHWRGRSKSYIAPESVEQGQWANLPPDLLLDIIRRVEASETAWSSRVVIIFCASVCRSWRDTTKEIVKTPNECKRLTFPISLKLPGPQDAPIQCYIKRDKATSTYRLHFNFEPFSLDVGVI</sequence>
<dbReference type="InterPro" id="IPR025659">
    <property type="entry name" value="Tubby-like_C"/>
</dbReference>
<gene>
    <name evidence="2" type="ORF">CDL12_12394</name>
</gene>
<evidence type="ECO:0000259" key="1">
    <source>
        <dbReference type="Pfam" id="PF00646"/>
    </source>
</evidence>
<evidence type="ECO:0000313" key="3">
    <source>
        <dbReference type="Proteomes" id="UP000231279"/>
    </source>
</evidence>
<organism evidence="2 3">
    <name type="scientific">Handroanthus impetiginosus</name>
    <dbReference type="NCBI Taxonomy" id="429701"/>
    <lineage>
        <taxon>Eukaryota</taxon>
        <taxon>Viridiplantae</taxon>
        <taxon>Streptophyta</taxon>
        <taxon>Embryophyta</taxon>
        <taxon>Tracheophyta</taxon>
        <taxon>Spermatophyta</taxon>
        <taxon>Magnoliopsida</taxon>
        <taxon>eudicotyledons</taxon>
        <taxon>Gunneridae</taxon>
        <taxon>Pentapetalae</taxon>
        <taxon>asterids</taxon>
        <taxon>lamiids</taxon>
        <taxon>Lamiales</taxon>
        <taxon>Bignoniaceae</taxon>
        <taxon>Crescentiina</taxon>
        <taxon>Tabebuia alliance</taxon>
        <taxon>Handroanthus</taxon>
    </lineage>
</organism>
<feature type="domain" description="F-box" evidence="1">
    <location>
        <begin position="48"/>
        <end position="91"/>
    </location>
</feature>
<reference evidence="3" key="1">
    <citation type="journal article" date="2018" name="Gigascience">
        <title>Genome assembly of the Pink Ipe (Handroanthus impetiginosus, Bignoniaceae), a highly valued, ecologically keystone Neotropical timber forest tree.</title>
        <authorList>
            <person name="Silva-Junior O.B."/>
            <person name="Grattapaglia D."/>
            <person name="Novaes E."/>
            <person name="Collevatti R.G."/>
        </authorList>
    </citation>
    <scope>NUCLEOTIDE SEQUENCE [LARGE SCALE GENOMIC DNA]</scope>
    <source>
        <strain evidence="3">cv. UFG-1</strain>
    </source>
</reference>
<dbReference type="STRING" id="429701.A0A2G9HBS0"/>